<name>A0A7W2APE5_9BACL</name>
<dbReference type="EMBL" id="JACEOL010000002">
    <property type="protein sequence ID" value="MBA4600874.1"/>
    <property type="molecule type" value="Genomic_DNA"/>
</dbReference>
<dbReference type="InterPro" id="IPR004341">
    <property type="entry name" value="CAT_RNA-bd_dom"/>
</dbReference>
<dbReference type="InterPro" id="IPR036634">
    <property type="entry name" value="PRD_sf"/>
</dbReference>
<dbReference type="PANTHER" id="PTHR30185:SF16">
    <property type="entry name" value="PROTEIN GLCT"/>
    <property type="match status" value="1"/>
</dbReference>
<dbReference type="Pfam" id="PF00874">
    <property type="entry name" value="PRD"/>
    <property type="match status" value="1"/>
</dbReference>
<dbReference type="Gene3D" id="1.10.1790.10">
    <property type="entry name" value="PRD domain"/>
    <property type="match status" value="1"/>
</dbReference>
<dbReference type="AlphaFoldDB" id="A0A7W2APE5"/>
<keyword evidence="1" id="KW-0677">Repeat</keyword>
<dbReference type="Proteomes" id="UP000538292">
    <property type="component" value="Unassembled WGS sequence"/>
</dbReference>
<sequence>MILFIEKKIRFTYTHNHVNGCQAREDDKSERVVSSQKTLNNNVVIAVNPVYGETVLIGKGIGFQKKTGTVIDEKTVEKCFILLDRKEQEQYKQLLTQVDEELVEVINEAVNHIQKRFDAPVSEHIHVALMDHIGFAIRRMKQGLTFHNPFLIEIQTLYEKEYQVAEEIVQLIHQRLGVRLPDAEIGFIAMHIHSALTRWHLAEFQQFSGFLAGNGLCRLLRLCRHFCSGWFSFSSGHPFRNRLINCPFWRRLRIRHYPHFSLV</sequence>
<dbReference type="PANTHER" id="PTHR30185">
    <property type="entry name" value="CRYPTIC BETA-GLUCOSIDE BGL OPERON ANTITERMINATOR"/>
    <property type="match status" value="1"/>
</dbReference>
<dbReference type="SUPFAM" id="SSF50151">
    <property type="entry name" value="SacY-like RNA-binding domain"/>
    <property type="match status" value="1"/>
</dbReference>
<keyword evidence="4" id="KW-1185">Reference proteome</keyword>
<dbReference type="Pfam" id="PF03123">
    <property type="entry name" value="CAT_RBD"/>
    <property type="match status" value="1"/>
</dbReference>
<reference evidence="3 4" key="1">
    <citation type="submission" date="2020-07" db="EMBL/GenBank/DDBJ databases">
        <title>Thermoactinomyces phylogeny.</title>
        <authorList>
            <person name="Dunlap C."/>
        </authorList>
    </citation>
    <scope>NUCLEOTIDE SEQUENCE [LARGE SCALE GENOMIC DNA]</scope>
    <source>
        <strain evidence="3 4">AMNI-1</strain>
    </source>
</reference>
<dbReference type="InterPro" id="IPR050661">
    <property type="entry name" value="BglG_antiterminators"/>
</dbReference>
<dbReference type="SMART" id="SM01061">
    <property type="entry name" value="CAT_RBD"/>
    <property type="match status" value="1"/>
</dbReference>
<evidence type="ECO:0000313" key="3">
    <source>
        <dbReference type="EMBL" id="MBA4600874.1"/>
    </source>
</evidence>
<dbReference type="InterPro" id="IPR011608">
    <property type="entry name" value="PRD"/>
</dbReference>
<dbReference type="GO" id="GO:0006355">
    <property type="term" value="P:regulation of DNA-templated transcription"/>
    <property type="evidence" value="ECO:0007669"/>
    <property type="project" value="InterPro"/>
</dbReference>
<dbReference type="SUPFAM" id="SSF63520">
    <property type="entry name" value="PTS-regulatory domain, PRD"/>
    <property type="match status" value="1"/>
</dbReference>
<gene>
    <name evidence="3" type="ORF">H2C83_00745</name>
</gene>
<evidence type="ECO:0000259" key="2">
    <source>
        <dbReference type="PROSITE" id="PS51372"/>
    </source>
</evidence>
<dbReference type="RefSeq" id="WP_181736790.1">
    <property type="nucleotide sequence ID" value="NZ_JACEOL010000002.1"/>
</dbReference>
<evidence type="ECO:0000256" key="1">
    <source>
        <dbReference type="ARBA" id="ARBA00022737"/>
    </source>
</evidence>
<feature type="domain" description="PRD" evidence="2">
    <location>
        <begin position="97"/>
        <end position="202"/>
    </location>
</feature>
<dbReference type="GO" id="GO:0003723">
    <property type="term" value="F:RNA binding"/>
    <property type="evidence" value="ECO:0007669"/>
    <property type="project" value="InterPro"/>
</dbReference>
<organism evidence="3 4">
    <name type="scientific">Thermoactinomyces mirandus</name>
    <dbReference type="NCBI Taxonomy" id="2756294"/>
    <lineage>
        <taxon>Bacteria</taxon>
        <taxon>Bacillati</taxon>
        <taxon>Bacillota</taxon>
        <taxon>Bacilli</taxon>
        <taxon>Bacillales</taxon>
        <taxon>Thermoactinomycetaceae</taxon>
        <taxon>Thermoactinomyces</taxon>
    </lineage>
</organism>
<dbReference type="PROSITE" id="PS51372">
    <property type="entry name" value="PRD_2"/>
    <property type="match status" value="1"/>
</dbReference>
<comment type="caution">
    <text evidence="3">The sequence shown here is derived from an EMBL/GenBank/DDBJ whole genome shotgun (WGS) entry which is preliminary data.</text>
</comment>
<dbReference type="Gene3D" id="2.30.24.10">
    <property type="entry name" value="CAT RNA-binding domain"/>
    <property type="match status" value="1"/>
</dbReference>
<accession>A0A7W2APE5</accession>
<protein>
    <submittedName>
        <fullName evidence="3">Transcription antiterminator</fullName>
    </submittedName>
</protein>
<evidence type="ECO:0000313" key="4">
    <source>
        <dbReference type="Proteomes" id="UP000538292"/>
    </source>
</evidence>
<proteinExistence type="predicted"/>
<dbReference type="InterPro" id="IPR036650">
    <property type="entry name" value="CAT_RNA-bd_dom_sf"/>
</dbReference>